<dbReference type="Proteomes" id="UP000595374">
    <property type="component" value="Chromosome"/>
</dbReference>
<dbReference type="EMBL" id="CP065989">
    <property type="protein sequence ID" value="QQB13168.1"/>
    <property type="molecule type" value="Genomic_DNA"/>
</dbReference>
<protein>
    <submittedName>
        <fullName evidence="3">DUF4350 domain-containing protein</fullName>
    </submittedName>
</protein>
<feature type="transmembrane region" description="Helical" evidence="1">
    <location>
        <begin position="27"/>
        <end position="47"/>
    </location>
</feature>
<gene>
    <name evidence="3" type="ORF">I6H47_09900</name>
</gene>
<evidence type="ECO:0000313" key="3">
    <source>
        <dbReference type="EMBL" id="QQB13168.1"/>
    </source>
</evidence>
<feature type="domain" description="DUF4350" evidence="2">
    <location>
        <begin position="64"/>
        <end position="251"/>
    </location>
</feature>
<evidence type="ECO:0000313" key="4">
    <source>
        <dbReference type="Proteomes" id="UP000595374"/>
    </source>
</evidence>
<sequence>MSAAIDVATRGTVSTAVVPLSARLRSAGVWIVGAVVVLITVIATLLMTSDRAPEDPLHYDGVGREGMKALVETLRDHGTEVVTTESLDAAREASARPDTTLLIPAGADVLSPGDVDGLTSALREEGNRLVLVDPGISLGAFTDRLTTAVSDSPLADPDPVSAPACRIPAAVAAGDVSTGESLYAAVEPGDPQIRICYPQTGPGIIADPDDPAGQLVVDDGGDVPLTVLGNGSWLSNGEIDEDGNAALSLSTLSQTPNLVVYYPREGTDVAPPPSTIDFVPSWFLAGAAWLVPCLLVLLLVLGRRFGPLAVERLPVVVPAVETVFGRAALAERSRDRAGALHALRTAALLRIAARLALGPEVGRDVLLTRVAGATGRDPTQVTWAFATAAPATDRELTEVVDLIDTIESEIP</sequence>
<dbReference type="RefSeq" id="WP_198498392.1">
    <property type="nucleotide sequence ID" value="NZ_CP065989.1"/>
</dbReference>
<dbReference type="Pfam" id="PF14258">
    <property type="entry name" value="DUF4350"/>
    <property type="match status" value="1"/>
</dbReference>
<keyword evidence="1" id="KW-0812">Transmembrane</keyword>
<evidence type="ECO:0000259" key="2">
    <source>
        <dbReference type="Pfam" id="PF14258"/>
    </source>
</evidence>
<keyword evidence="1" id="KW-0472">Membrane</keyword>
<evidence type="ECO:0000256" key="1">
    <source>
        <dbReference type="SAM" id="Phobius"/>
    </source>
</evidence>
<reference evidence="3 4" key="1">
    <citation type="submission" date="2020-12" db="EMBL/GenBank/DDBJ databases">
        <title>FDA dAtabase for Regulatory Grade micrObial Sequences (FDA-ARGOS): Supporting development and validation of Infectious Disease Dx tests.</title>
        <authorList>
            <person name="Sproer C."/>
            <person name="Gronow S."/>
            <person name="Severitt S."/>
            <person name="Schroder I."/>
            <person name="Tallon L."/>
            <person name="Sadzewicz L."/>
            <person name="Zhao X."/>
            <person name="Boylan J."/>
            <person name="Ott S."/>
            <person name="Bowen H."/>
            <person name="Vavikolanu K."/>
            <person name="Mehta A."/>
            <person name="Aluvathingal J."/>
            <person name="Nadendla S."/>
            <person name="Lowell S."/>
            <person name="Myers T."/>
            <person name="Yan Y."/>
            <person name="Sichtig H."/>
        </authorList>
    </citation>
    <scope>NUCLEOTIDE SEQUENCE [LARGE SCALE GENOMIC DNA]</scope>
    <source>
        <strain evidence="3 4">FDAARGOS_990</strain>
    </source>
</reference>
<accession>A0A7T3ZWW5</accession>
<dbReference type="InterPro" id="IPR025646">
    <property type="entry name" value="DUF4350"/>
</dbReference>
<name>A0A7T3ZWW5_9MICO</name>
<dbReference type="AlphaFoldDB" id="A0A7T3ZWW5"/>
<proteinExistence type="predicted"/>
<keyword evidence="1" id="KW-1133">Transmembrane helix</keyword>
<organism evidence="3 4">
    <name type="scientific">Brevibacterium casei</name>
    <dbReference type="NCBI Taxonomy" id="33889"/>
    <lineage>
        <taxon>Bacteria</taxon>
        <taxon>Bacillati</taxon>
        <taxon>Actinomycetota</taxon>
        <taxon>Actinomycetes</taxon>
        <taxon>Micrococcales</taxon>
        <taxon>Brevibacteriaceae</taxon>
        <taxon>Brevibacterium</taxon>
    </lineage>
</organism>
<feature type="transmembrane region" description="Helical" evidence="1">
    <location>
        <begin position="282"/>
        <end position="302"/>
    </location>
</feature>